<keyword evidence="1" id="KW-0175">Coiled coil</keyword>
<feature type="compositionally biased region" description="Polar residues" evidence="2">
    <location>
        <begin position="784"/>
        <end position="800"/>
    </location>
</feature>
<organism evidence="3 4">
    <name type="scientific">Hirsutella minnesotensis 3608</name>
    <dbReference type="NCBI Taxonomy" id="1043627"/>
    <lineage>
        <taxon>Eukaryota</taxon>
        <taxon>Fungi</taxon>
        <taxon>Dikarya</taxon>
        <taxon>Ascomycota</taxon>
        <taxon>Pezizomycotina</taxon>
        <taxon>Sordariomycetes</taxon>
        <taxon>Hypocreomycetidae</taxon>
        <taxon>Hypocreales</taxon>
        <taxon>Ophiocordycipitaceae</taxon>
        <taxon>Hirsutella</taxon>
    </lineage>
</organism>
<feature type="region of interest" description="Disordered" evidence="2">
    <location>
        <begin position="188"/>
        <end position="441"/>
    </location>
</feature>
<feature type="region of interest" description="Disordered" evidence="2">
    <location>
        <begin position="144"/>
        <end position="169"/>
    </location>
</feature>
<feature type="coiled-coil region" evidence="1">
    <location>
        <begin position="624"/>
        <end position="651"/>
    </location>
</feature>
<accession>A0A0F7ZPM9</accession>
<feature type="compositionally biased region" description="Pro residues" evidence="2">
    <location>
        <begin position="426"/>
        <end position="435"/>
    </location>
</feature>
<name>A0A0F7ZPM9_9HYPO</name>
<keyword evidence="4" id="KW-1185">Reference proteome</keyword>
<reference evidence="3 4" key="1">
    <citation type="journal article" date="2014" name="Genome Biol. Evol.">
        <title>Comparative genomics and transcriptomics analyses reveal divergent lifestyle features of nematode endoparasitic fungus Hirsutella minnesotensis.</title>
        <authorList>
            <person name="Lai Y."/>
            <person name="Liu K."/>
            <person name="Zhang X."/>
            <person name="Zhang X."/>
            <person name="Li K."/>
            <person name="Wang N."/>
            <person name="Shu C."/>
            <person name="Wu Y."/>
            <person name="Wang C."/>
            <person name="Bushley K.E."/>
            <person name="Xiang M."/>
            <person name="Liu X."/>
        </authorList>
    </citation>
    <scope>NUCLEOTIDE SEQUENCE [LARGE SCALE GENOMIC DNA]</scope>
    <source>
        <strain evidence="3 4">3608</strain>
    </source>
</reference>
<feature type="compositionally biased region" description="Polar residues" evidence="2">
    <location>
        <begin position="55"/>
        <end position="67"/>
    </location>
</feature>
<feature type="compositionally biased region" description="Polar residues" evidence="2">
    <location>
        <begin position="221"/>
        <end position="256"/>
    </location>
</feature>
<feature type="compositionally biased region" description="Acidic residues" evidence="2">
    <location>
        <begin position="724"/>
        <end position="734"/>
    </location>
</feature>
<dbReference type="Proteomes" id="UP000054481">
    <property type="component" value="Unassembled WGS sequence"/>
</dbReference>
<protein>
    <submittedName>
        <fullName evidence="3">Uncharacterized protein</fullName>
    </submittedName>
</protein>
<feature type="region of interest" description="Disordered" evidence="2">
    <location>
        <begin position="767"/>
        <end position="800"/>
    </location>
</feature>
<evidence type="ECO:0000256" key="1">
    <source>
        <dbReference type="SAM" id="Coils"/>
    </source>
</evidence>
<sequence>MTLVDAAQPDAAILRRSISPRADITLRSPLGSNPFVQHRQTPIASPIASPKDSRSPTTTLARPNYSSGPLEPGGGVGSDTDDVDNGELTAEQVAARHTSNDITALVDFFTNFPPPPDNYMSMASDANNPERGRSAWCKLRRIGRRARSAPRSPKQMRLPDSAVSGTTTGGHRHIAISIPLEAMPFADVPKSQHPMYPGQGPSRRTKGAPAPLRLDTRGSEAPSSNFSPSRSTYSRGHTLPPSQWIRSPETPASQSPGARPFDYVGILPGRVQNASPSDPVAPWTDDHRVIGAGQSGQSTPARQRTPLPARSSSFAARRGRGQPPSIDGLISQPRRKPPPDCSKALPREPSPPRSRLSDNRSRLSDNVSKASVSSMDSSEWGKPKKSSAALGNGSERPGAAVRRQDGRSSALTVIADSPIVSHRDPSPPPPPPPPKAACRKDIVRDKKRRDLQAIRNAKLKRAQSEGDASAMITPETALLLGDEETDEPLASETRFQRLTMSNMMVVADLQPSGSPRMKPCRSSAPPATVESHPNSPNEAPRPRDPNMATPPVSANGSPPTRHATMDRTSLTRRREWKAIREQERKAREALAHIRLEAYNLAAGRESYDDGNASPIEKEIMCLYEAYREHRLKDMERRLRRLERNGDVWLRALVPVLDNVNRTLLAAANGDIGNKRLSNTYASDDEDAARAHSDRRRASRQNIAQTKLLQKLARQRTSDYNKGDVEEDDDDDEGDSNLISNDTWTDSLGRSDDFNGLGSIEPLMRELASEGRRRQRASLIPRSFGSVSRGQEQQTNYGLTA</sequence>
<dbReference type="EMBL" id="KQ030515">
    <property type="protein sequence ID" value="KJZ75780.1"/>
    <property type="molecule type" value="Genomic_DNA"/>
</dbReference>
<gene>
    <name evidence="3" type="ORF">HIM_04937</name>
</gene>
<evidence type="ECO:0000313" key="4">
    <source>
        <dbReference type="Proteomes" id="UP000054481"/>
    </source>
</evidence>
<feature type="region of interest" description="Disordered" evidence="2">
    <location>
        <begin position="24"/>
        <end position="84"/>
    </location>
</feature>
<dbReference type="AlphaFoldDB" id="A0A0F7ZPM9"/>
<feature type="compositionally biased region" description="Low complexity" evidence="2">
    <location>
        <begin position="364"/>
        <end position="378"/>
    </location>
</feature>
<proteinExistence type="predicted"/>
<evidence type="ECO:0000313" key="3">
    <source>
        <dbReference type="EMBL" id="KJZ75780.1"/>
    </source>
</evidence>
<feature type="region of interest" description="Disordered" evidence="2">
    <location>
        <begin position="509"/>
        <end position="575"/>
    </location>
</feature>
<dbReference type="OrthoDB" id="5417386at2759"/>
<evidence type="ECO:0000256" key="2">
    <source>
        <dbReference type="SAM" id="MobiDB-lite"/>
    </source>
</evidence>
<feature type="region of interest" description="Disordered" evidence="2">
    <location>
        <begin position="674"/>
        <end position="744"/>
    </location>
</feature>
<feature type="compositionally biased region" description="Polar residues" evidence="2">
    <location>
        <begin position="30"/>
        <end position="43"/>
    </location>
</feature>